<dbReference type="InterPro" id="IPR013324">
    <property type="entry name" value="RNA_pol_sigma_r3/r4-like"/>
</dbReference>
<dbReference type="NCBIfam" id="TIGR02937">
    <property type="entry name" value="sigma70-ECF"/>
    <property type="match status" value="1"/>
</dbReference>
<feature type="domain" description="RNA polymerase sigma-70 ECF-like HTH" evidence="4">
    <location>
        <begin position="5"/>
        <end position="183"/>
    </location>
</feature>
<name>A0A518BGY6_9BACT</name>
<dbReference type="Gene3D" id="1.10.10.10">
    <property type="entry name" value="Winged helix-like DNA-binding domain superfamily/Winged helix DNA-binding domain"/>
    <property type="match status" value="1"/>
</dbReference>
<dbReference type="RefSeq" id="WP_419192181.1">
    <property type="nucleotide sequence ID" value="NZ_CP036287.1"/>
</dbReference>
<evidence type="ECO:0000256" key="3">
    <source>
        <dbReference type="ARBA" id="ARBA00023163"/>
    </source>
</evidence>
<dbReference type="InterPro" id="IPR014284">
    <property type="entry name" value="RNA_pol_sigma-70_dom"/>
</dbReference>
<keyword evidence="1" id="KW-0805">Transcription regulation</keyword>
<organism evidence="5 6">
    <name type="scientific">Engelhardtia mirabilis</name>
    <dbReference type="NCBI Taxonomy" id="2528011"/>
    <lineage>
        <taxon>Bacteria</taxon>
        <taxon>Pseudomonadati</taxon>
        <taxon>Planctomycetota</taxon>
        <taxon>Planctomycetia</taxon>
        <taxon>Planctomycetia incertae sedis</taxon>
        <taxon>Engelhardtia</taxon>
    </lineage>
</organism>
<keyword evidence="3" id="KW-0804">Transcription</keyword>
<proteinExistence type="predicted"/>
<dbReference type="Proteomes" id="UP000316921">
    <property type="component" value="Chromosome"/>
</dbReference>
<dbReference type="EMBL" id="CP036287">
    <property type="protein sequence ID" value="QDU66214.1"/>
    <property type="molecule type" value="Genomic_DNA"/>
</dbReference>
<gene>
    <name evidence="5" type="ORF">Pla133_12800</name>
</gene>
<protein>
    <submittedName>
        <fullName evidence="5">RNA polymerase sigma factor SigL</fullName>
    </submittedName>
</protein>
<accession>A0A518BGY6</accession>
<dbReference type="SUPFAM" id="SSF88659">
    <property type="entry name" value="Sigma3 and sigma4 domains of RNA polymerase sigma factors"/>
    <property type="match status" value="1"/>
</dbReference>
<dbReference type="NCBIfam" id="TIGR02999">
    <property type="entry name" value="Sig-70_X6"/>
    <property type="match status" value="1"/>
</dbReference>
<keyword evidence="6" id="KW-1185">Reference proteome</keyword>
<dbReference type="InterPro" id="IPR039425">
    <property type="entry name" value="RNA_pol_sigma-70-like"/>
</dbReference>
<evidence type="ECO:0000256" key="2">
    <source>
        <dbReference type="ARBA" id="ARBA00023082"/>
    </source>
</evidence>
<dbReference type="InterPro" id="IPR011517">
    <property type="entry name" value="RNA_pol_sigma70_ECF-like"/>
</dbReference>
<dbReference type="PANTHER" id="PTHR43133:SF39">
    <property type="entry name" value="SIMILAR TO RNA POLYMERASE SIGMA-E FACTOR"/>
    <property type="match status" value="1"/>
</dbReference>
<evidence type="ECO:0000313" key="6">
    <source>
        <dbReference type="Proteomes" id="UP000316921"/>
    </source>
</evidence>
<evidence type="ECO:0000313" key="5">
    <source>
        <dbReference type="EMBL" id="QDU66214.1"/>
    </source>
</evidence>
<dbReference type="PANTHER" id="PTHR43133">
    <property type="entry name" value="RNA POLYMERASE ECF-TYPE SIGMA FACTO"/>
    <property type="match status" value="1"/>
</dbReference>
<dbReference type="GO" id="GO:0016987">
    <property type="term" value="F:sigma factor activity"/>
    <property type="evidence" value="ECO:0007669"/>
    <property type="project" value="UniProtKB-KW"/>
</dbReference>
<dbReference type="InterPro" id="IPR036388">
    <property type="entry name" value="WH-like_DNA-bd_sf"/>
</dbReference>
<dbReference type="KEGG" id="pbap:Pla133_12800"/>
<dbReference type="AlphaFoldDB" id="A0A518BGY6"/>
<reference evidence="5 6" key="1">
    <citation type="submission" date="2019-02" db="EMBL/GenBank/DDBJ databases">
        <title>Deep-cultivation of Planctomycetes and their phenomic and genomic characterization uncovers novel biology.</title>
        <authorList>
            <person name="Wiegand S."/>
            <person name="Jogler M."/>
            <person name="Boedeker C."/>
            <person name="Pinto D."/>
            <person name="Vollmers J."/>
            <person name="Rivas-Marin E."/>
            <person name="Kohn T."/>
            <person name="Peeters S.H."/>
            <person name="Heuer A."/>
            <person name="Rast P."/>
            <person name="Oberbeckmann S."/>
            <person name="Bunk B."/>
            <person name="Jeske O."/>
            <person name="Meyerdierks A."/>
            <person name="Storesund J.E."/>
            <person name="Kallscheuer N."/>
            <person name="Luecker S."/>
            <person name="Lage O.M."/>
            <person name="Pohl T."/>
            <person name="Merkel B.J."/>
            <person name="Hornburger P."/>
            <person name="Mueller R.-W."/>
            <person name="Bruemmer F."/>
            <person name="Labrenz M."/>
            <person name="Spormann A.M."/>
            <person name="Op den Camp H."/>
            <person name="Overmann J."/>
            <person name="Amann R."/>
            <person name="Jetten M.S.M."/>
            <person name="Mascher T."/>
            <person name="Medema M.H."/>
            <person name="Devos D.P."/>
            <person name="Kaster A.-K."/>
            <person name="Ovreas L."/>
            <person name="Rohde M."/>
            <person name="Galperin M.Y."/>
            <person name="Jogler C."/>
        </authorList>
    </citation>
    <scope>NUCLEOTIDE SEQUENCE [LARGE SCALE GENOMIC DNA]</scope>
    <source>
        <strain evidence="5 6">Pla133</strain>
    </source>
</reference>
<dbReference type="InterPro" id="IPR053812">
    <property type="entry name" value="HTH_Sigma70_ECF-like"/>
</dbReference>
<dbReference type="GO" id="GO:0006352">
    <property type="term" value="P:DNA-templated transcription initiation"/>
    <property type="evidence" value="ECO:0007669"/>
    <property type="project" value="InterPro"/>
</dbReference>
<evidence type="ECO:0000259" key="4">
    <source>
        <dbReference type="Pfam" id="PF07638"/>
    </source>
</evidence>
<sequence>MTLPNSTNGYTRTDSQLYEVLAAQLKGLASASLRRQAPGHTLQTTALVHDVWLRLLGPGGSESEGAPRTFASREHFLALGARAMRSVLVDHARRKGRDKRGGDRKRLPIEDAYEIYDERSVDLVELDDALRSLAERDARQARVVELRFFGGLTIRDVARALEISEATVERDWRMARIWLLRELGES</sequence>
<keyword evidence="2" id="KW-0731">Sigma factor</keyword>
<dbReference type="Pfam" id="PF07638">
    <property type="entry name" value="Sigma70_ECF"/>
    <property type="match status" value="1"/>
</dbReference>
<evidence type="ECO:0000256" key="1">
    <source>
        <dbReference type="ARBA" id="ARBA00023015"/>
    </source>
</evidence>